<comment type="caution">
    <text evidence="2">The sequence shown here is derived from an EMBL/GenBank/DDBJ whole genome shotgun (WGS) entry which is preliminary data.</text>
</comment>
<feature type="domain" description="N,N-dimethylformamidase beta subunit-like C-terminal" evidence="1">
    <location>
        <begin position="56"/>
        <end position="446"/>
    </location>
</feature>
<reference evidence="3" key="1">
    <citation type="journal article" date="2019" name="Int. J. Syst. Evol. Microbiol.">
        <title>The Global Catalogue of Microorganisms (GCM) 10K type strain sequencing project: providing services to taxonomists for standard genome sequencing and annotation.</title>
        <authorList>
            <consortium name="The Broad Institute Genomics Platform"/>
            <consortium name="The Broad Institute Genome Sequencing Center for Infectious Disease"/>
            <person name="Wu L."/>
            <person name="Ma J."/>
        </authorList>
    </citation>
    <scope>NUCLEOTIDE SEQUENCE [LARGE SCALE GENOMIC DNA]</scope>
    <source>
        <strain evidence="3">JCM 16373</strain>
    </source>
</reference>
<dbReference type="Pfam" id="PF20254">
    <property type="entry name" value="DMFA2_C"/>
    <property type="match status" value="1"/>
</dbReference>
<gene>
    <name evidence="2" type="ORF">GCM10009863_20770</name>
</gene>
<sequence>MTDCVPIAGYPSRPSIPAGANLRLHVSTTAPRFRADFHRFASPVRHMASAEWSAETAPGMRFDEDWGWPGFDFEVPAEWPSGVYVVVLSTGSTRGAELPLDARSARLLVIVTPPSGSRSADILYKVPVFTYHAYNTSGGGSLYGSLRPEDIQEDVQAGTRVSRVSLLRPGGGVGGPVKGQPDPYDPRSPRQTFAHWDAKFLAWLEREGFAYDCCTDLDLHEGSVLPDGYRLLVSAGHDEYWSAEARGTVERFRDAGGNIANFGANTCWWRVTQSADGALLRCEKFPPGAPAGADPDSLRDAPDHWWESDPENALFGVSYRNGGGHWSGPRRPLGFRIQHADHWVFEGMSLREGDVLGEHDALIGYECDGAAYVLDDAGHAQASGSDGTPPGFRILGFAPLPREEAEGWQFAAREPTASPQAATLGLHRMGGTVFTAATTDWARLLATDAQVQAITRNVLSRLSSRR</sequence>
<organism evidence="2 3">
    <name type="scientific">Streptomyces axinellae</name>
    <dbReference type="NCBI Taxonomy" id="552788"/>
    <lineage>
        <taxon>Bacteria</taxon>
        <taxon>Bacillati</taxon>
        <taxon>Actinomycetota</taxon>
        <taxon>Actinomycetes</taxon>
        <taxon>Kitasatosporales</taxon>
        <taxon>Streptomycetaceae</taxon>
        <taxon>Streptomyces</taxon>
    </lineage>
</organism>
<evidence type="ECO:0000313" key="3">
    <source>
        <dbReference type="Proteomes" id="UP001501447"/>
    </source>
</evidence>
<evidence type="ECO:0000259" key="1">
    <source>
        <dbReference type="Pfam" id="PF20254"/>
    </source>
</evidence>
<proteinExistence type="predicted"/>
<name>A0ABP6C835_9ACTN</name>
<dbReference type="EMBL" id="BAAARJ010000006">
    <property type="protein sequence ID" value="GAA2607185.1"/>
    <property type="molecule type" value="Genomic_DNA"/>
</dbReference>
<evidence type="ECO:0000313" key="2">
    <source>
        <dbReference type="EMBL" id="GAA2607185.1"/>
    </source>
</evidence>
<protein>
    <recommendedName>
        <fullName evidence="1">N,N-dimethylformamidase beta subunit-like C-terminal domain-containing protein</fullName>
    </recommendedName>
</protein>
<dbReference type="InterPro" id="IPR046540">
    <property type="entry name" value="DMFA2_C"/>
</dbReference>
<dbReference type="Proteomes" id="UP001501447">
    <property type="component" value="Unassembled WGS sequence"/>
</dbReference>
<accession>A0ABP6C835</accession>
<keyword evidence="3" id="KW-1185">Reference proteome</keyword>